<protein>
    <submittedName>
        <fullName evidence="1">Uncharacterized protein</fullName>
    </submittedName>
</protein>
<evidence type="ECO:0000313" key="1">
    <source>
        <dbReference type="EMBL" id="AOJ09381.1"/>
    </source>
</evidence>
<proteinExistence type="predicted"/>
<evidence type="ECO:0000313" key="2">
    <source>
        <dbReference type="Proteomes" id="UP000067711"/>
    </source>
</evidence>
<gene>
    <name evidence="1" type="ORF">WS71_18710</name>
</gene>
<dbReference type="Proteomes" id="UP000067711">
    <property type="component" value="Chromosome 1"/>
</dbReference>
<name>A0A1B4G0C6_9BURK</name>
<accession>A0A1B4G0C6</accession>
<organism evidence="1 2">
    <name type="scientific">Burkholderia mayonis</name>
    <dbReference type="NCBI Taxonomy" id="1385591"/>
    <lineage>
        <taxon>Bacteria</taxon>
        <taxon>Pseudomonadati</taxon>
        <taxon>Pseudomonadota</taxon>
        <taxon>Betaproteobacteria</taxon>
        <taxon>Burkholderiales</taxon>
        <taxon>Burkholderiaceae</taxon>
        <taxon>Burkholderia</taxon>
        <taxon>pseudomallei group</taxon>
    </lineage>
</organism>
<reference evidence="1 2" key="1">
    <citation type="submission" date="2015-12" db="EMBL/GenBank/DDBJ databases">
        <title>Diversity of Burkholderia near neighbor genomes.</title>
        <authorList>
            <person name="Sahl J."/>
            <person name="Wagner D."/>
            <person name="Keim P."/>
        </authorList>
    </citation>
    <scope>NUCLEOTIDE SEQUENCE [LARGE SCALE GENOMIC DNA]</scope>
    <source>
        <strain evidence="1 2">BDU8</strain>
    </source>
</reference>
<dbReference type="EMBL" id="CP013389">
    <property type="protein sequence ID" value="AOJ09381.1"/>
    <property type="molecule type" value="Genomic_DNA"/>
</dbReference>
<dbReference type="AlphaFoldDB" id="A0A1B4G0C6"/>
<sequence>MHGALLMRRNSRNRAIVPPRAGARGRNGVNGDRCGSQRVSARKAQDHVASAHVGANTPPSPIAHPLGNCAPACRPREPVLF</sequence>